<comment type="caution">
    <text evidence="3">The sequence shown here is derived from an EMBL/GenBank/DDBJ whole genome shotgun (WGS) entry which is preliminary data.</text>
</comment>
<evidence type="ECO:0000259" key="2">
    <source>
        <dbReference type="Pfam" id="PF25815"/>
    </source>
</evidence>
<feature type="region of interest" description="Disordered" evidence="1">
    <location>
        <begin position="1"/>
        <end position="83"/>
    </location>
</feature>
<evidence type="ECO:0000313" key="4">
    <source>
        <dbReference type="Proteomes" id="UP001159405"/>
    </source>
</evidence>
<sequence>CNSGKPGSNGIPGVNGLPGSPGAPGRDGRDGIKGEQGRPGDTGPQGPSGEKGMKGERGRQGPVGPKGDRGEKGDSGIQAGPHNMCSHLNWKECTFTKAEGKDTGELYVSCQIDGAYYMATAAGKNLHRHRHVEGHCNNIHKGRVRVGFWVGNCNNGHALADAYTGWTTMSRIFIEEVARAQQ</sequence>
<dbReference type="Pfam" id="PF01391">
    <property type="entry name" value="Collagen"/>
    <property type="match status" value="1"/>
</dbReference>
<dbReference type="InterPro" id="IPR008160">
    <property type="entry name" value="Collagen"/>
</dbReference>
<dbReference type="InterPro" id="IPR057873">
    <property type="entry name" value="CTHRC1_C"/>
</dbReference>
<feature type="non-terminal residue" evidence="3">
    <location>
        <position position="1"/>
    </location>
</feature>
<reference evidence="3 4" key="1">
    <citation type="submission" date="2022-05" db="EMBL/GenBank/DDBJ databases">
        <authorList>
            <consortium name="Genoscope - CEA"/>
            <person name="William W."/>
        </authorList>
    </citation>
    <scope>NUCLEOTIDE SEQUENCE [LARGE SCALE GENOMIC DNA]</scope>
</reference>
<gene>
    <name evidence="3" type="ORF">PLOB_00034432</name>
</gene>
<name>A0ABN8P0T9_9CNID</name>
<feature type="domain" description="CTHRC1 C-terminal" evidence="2">
    <location>
        <begin position="111"/>
        <end position="174"/>
    </location>
</feature>
<dbReference type="EMBL" id="CALNXK010000047">
    <property type="protein sequence ID" value="CAH3129649.1"/>
    <property type="molecule type" value="Genomic_DNA"/>
</dbReference>
<dbReference type="Pfam" id="PF25815">
    <property type="entry name" value="CTHRC1_C"/>
    <property type="match status" value="1"/>
</dbReference>
<dbReference type="PANTHER" id="PTHR24637:SF421">
    <property type="entry name" value="CUTICLE COLLAGEN DPY-2"/>
    <property type="match status" value="1"/>
</dbReference>
<organism evidence="3 4">
    <name type="scientific">Porites lobata</name>
    <dbReference type="NCBI Taxonomy" id="104759"/>
    <lineage>
        <taxon>Eukaryota</taxon>
        <taxon>Metazoa</taxon>
        <taxon>Cnidaria</taxon>
        <taxon>Anthozoa</taxon>
        <taxon>Hexacorallia</taxon>
        <taxon>Scleractinia</taxon>
        <taxon>Fungiina</taxon>
        <taxon>Poritidae</taxon>
        <taxon>Porites</taxon>
    </lineage>
</organism>
<keyword evidence="4" id="KW-1185">Reference proteome</keyword>
<dbReference type="PANTHER" id="PTHR24637">
    <property type="entry name" value="COLLAGEN"/>
    <property type="match status" value="1"/>
</dbReference>
<evidence type="ECO:0000313" key="3">
    <source>
        <dbReference type="EMBL" id="CAH3129649.1"/>
    </source>
</evidence>
<evidence type="ECO:0000256" key="1">
    <source>
        <dbReference type="SAM" id="MobiDB-lite"/>
    </source>
</evidence>
<protein>
    <recommendedName>
        <fullName evidence="2">CTHRC1 C-terminal domain-containing protein</fullName>
    </recommendedName>
</protein>
<dbReference type="Proteomes" id="UP001159405">
    <property type="component" value="Unassembled WGS sequence"/>
</dbReference>
<accession>A0ABN8P0T9</accession>
<proteinExistence type="predicted"/>
<feature type="compositionally biased region" description="Basic and acidic residues" evidence="1">
    <location>
        <begin position="26"/>
        <end position="38"/>
    </location>
</feature>